<dbReference type="KEGG" id="sgn:SGRA_0172"/>
<gene>
    <name evidence="3" type="ordered locus">SGRA_0172</name>
</gene>
<evidence type="ECO:0000256" key="2">
    <source>
        <dbReference type="SAM" id="Phobius"/>
    </source>
</evidence>
<keyword evidence="2" id="KW-1133">Transmembrane helix</keyword>
<protein>
    <submittedName>
        <fullName evidence="3">Uncharacterized protein</fullName>
    </submittedName>
</protein>
<keyword evidence="2" id="KW-0472">Membrane</keyword>
<feature type="transmembrane region" description="Helical" evidence="2">
    <location>
        <begin position="12"/>
        <end position="31"/>
    </location>
</feature>
<sequence length="211" mass="24973">MNWDEFVEQLPFYALSFAGLLALVAVSWFWARSRFMGELAKYQTEIAKLQLGRNDQLFALEDACKAKNERIRLILKDLKKQLREKNGEMVRARRNELSNVFVLDYCPAMQAYCRLAQEIFELDREKRQQFIENHLNPFLQLAGDLLQVLNQKKLTDMAGPGALPIRYQYMDFDFAFDFLRAQIRFQDFDLKQVRKAHLERLGFERAVKIHN</sequence>
<dbReference type="STRING" id="984262.SGRA_0172"/>
<dbReference type="EMBL" id="CP002831">
    <property type="protein sequence ID" value="AFC22913.1"/>
    <property type="molecule type" value="Genomic_DNA"/>
</dbReference>
<name>H6L541_SAPGL</name>
<accession>H6L541</accession>
<dbReference type="HOGENOM" id="CLU_1304165_0_0_10"/>
<dbReference type="Proteomes" id="UP000007519">
    <property type="component" value="Chromosome"/>
</dbReference>
<evidence type="ECO:0000313" key="4">
    <source>
        <dbReference type="Proteomes" id="UP000007519"/>
    </source>
</evidence>
<reference evidence="3 4" key="1">
    <citation type="journal article" date="2012" name="Stand. Genomic Sci.">
        <title>Complete genome sequencing and analysis of Saprospira grandis str. Lewin, a predatory marine bacterium.</title>
        <authorList>
            <person name="Saw J.H."/>
            <person name="Yuryev A."/>
            <person name="Kanbe M."/>
            <person name="Hou S."/>
            <person name="Young A.G."/>
            <person name="Aizawa S."/>
            <person name="Alam M."/>
        </authorList>
    </citation>
    <scope>NUCLEOTIDE SEQUENCE [LARGE SCALE GENOMIC DNA]</scope>
    <source>
        <strain evidence="3 4">Lewin</strain>
    </source>
</reference>
<keyword evidence="2" id="KW-0812">Transmembrane</keyword>
<evidence type="ECO:0000256" key="1">
    <source>
        <dbReference type="SAM" id="Coils"/>
    </source>
</evidence>
<dbReference type="OrthoDB" id="9819651at2"/>
<organism evidence="3 4">
    <name type="scientific">Saprospira grandis (strain Lewin)</name>
    <dbReference type="NCBI Taxonomy" id="984262"/>
    <lineage>
        <taxon>Bacteria</taxon>
        <taxon>Pseudomonadati</taxon>
        <taxon>Bacteroidota</taxon>
        <taxon>Saprospiria</taxon>
        <taxon>Saprospirales</taxon>
        <taxon>Saprospiraceae</taxon>
        <taxon>Saprospira</taxon>
    </lineage>
</organism>
<feature type="coiled-coil region" evidence="1">
    <location>
        <begin position="68"/>
        <end position="95"/>
    </location>
</feature>
<dbReference type="AlphaFoldDB" id="H6L541"/>
<dbReference type="RefSeq" id="WP_014373163.1">
    <property type="nucleotide sequence ID" value="NC_016940.1"/>
</dbReference>
<keyword evidence="4" id="KW-1185">Reference proteome</keyword>
<evidence type="ECO:0000313" key="3">
    <source>
        <dbReference type="EMBL" id="AFC22913.1"/>
    </source>
</evidence>
<proteinExistence type="predicted"/>
<keyword evidence="1" id="KW-0175">Coiled coil</keyword>